<protein>
    <recommendedName>
        <fullName evidence="5">Peptidase M20 dimerisation domain-containing protein</fullName>
    </recommendedName>
</protein>
<dbReference type="GO" id="GO:0008233">
    <property type="term" value="F:peptidase activity"/>
    <property type="evidence" value="ECO:0007669"/>
    <property type="project" value="UniProtKB-KW"/>
</dbReference>
<dbReference type="InterPro" id="IPR002933">
    <property type="entry name" value="Peptidase_M20"/>
</dbReference>
<feature type="non-terminal residue" evidence="4">
    <location>
        <position position="259"/>
    </location>
</feature>
<keyword evidence="1" id="KW-0645">Protease</keyword>
<dbReference type="Gene3D" id="3.40.630.10">
    <property type="entry name" value="Zn peptidases"/>
    <property type="match status" value="1"/>
</dbReference>
<evidence type="ECO:0000256" key="3">
    <source>
        <dbReference type="ARBA" id="ARBA00022801"/>
    </source>
</evidence>
<reference evidence="4" key="1">
    <citation type="submission" date="2018-05" db="EMBL/GenBank/DDBJ databases">
        <authorList>
            <person name="Lanie J.A."/>
            <person name="Ng W.-L."/>
            <person name="Kazmierczak K.M."/>
            <person name="Andrzejewski T.M."/>
            <person name="Davidsen T.M."/>
            <person name="Wayne K.J."/>
            <person name="Tettelin H."/>
            <person name="Glass J.I."/>
            <person name="Rusch D."/>
            <person name="Podicherti R."/>
            <person name="Tsui H.-C.T."/>
            <person name="Winkler M.E."/>
        </authorList>
    </citation>
    <scope>NUCLEOTIDE SEQUENCE</scope>
</reference>
<proteinExistence type="predicted"/>
<dbReference type="InterPro" id="IPR051458">
    <property type="entry name" value="Cyt/Met_Dipeptidase"/>
</dbReference>
<dbReference type="AlphaFoldDB" id="A0A382M1E4"/>
<keyword evidence="3" id="KW-0378">Hydrolase</keyword>
<evidence type="ECO:0000256" key="1">
    <source>
        <dbReference type="ARBA" id="ARBA00022670"/>
    </source>
</evidence>
<organism evidence="4">
    <name type="scientific">marine metagenome</name>
    <dbReference type="NCBI Taxonomy" id="408172"/>
    <lineage>
        <taxon>unclassified sequences</taxon>
        <taxon>metagenomes</taxon>
        <taxon>ecological metagenomes</taxon>
    </lineage>
</organism>
<gene>
    <name evidence="4" type="ORF">METZ01_LOCUS295668</name>
</gene>
<dbReference type="PANTHER" id="PTHR43270">
    <property type="entry name" value="BETA-ALA-HIS DIPEPTIDASE"/>
    <property type="match status" value="1"/>
</dbReference>
<dbReference type="Pfam" id="PF01546">
    <property type="entry name" value="Peptidase_M20"/>
    <property type="match status" value="1"/>
</dbReference>
<evidence type="ECO:0008006" key="5">
    <source>
        <dbReference type="Google" id="ProtNLM"/>
    </source>
</evidence>
<accession>A0A382M1E4</accession>
<dbReference type="PANTHER" id="PTHR43270:SF8">
    <property type="entry name" value="DI- AND TRIPEPTIDASE DUG2-RELATED"/>
    <property type="match status" value="1"/>
</dbReference>
<dbReference type="SUPFAM" id="SSF53187">
    <property type="entry name" value="Zn-dependent exopeptidases"/>
    <property type="match status" value="1"/>
</dbReference>
<evidence type="ECO:0000313" key="4">
    <source>
        <dbReference type="EMBL" id="SVC42814.1"/>
    </source>
</evidence>
<name>A0A382M1E4_9ZZZZ</name>
<keyword evidence="2" id="KW-0479">Metal-binding</keyword>
<dbReference type="GO" id="GO:0046872">
    <property type="term" value="F:metal ion binding"/>
    <property type="evidence" value="ECO:0007669"/>
    <property type="project" value="UniProtKB-KW"/>
</dbReference>
<dbReference type="EMBL" id="UINC01090669">
    <property type="protein sequence ID" value="SVC42814.1"/>
    <property type="molecule type" value="Genomic_DNA"/>
</dbReference>
<evidence type="ECO:0000256" key="2">
    <source>
        <dbReference type="ARBA" id="ARBA00022723"/>
    </source>
</evidence>
<sequence>MKKIFSHIDKHIDDTIETLFKMVAQPSISTQNVGFDKAPSLIKHILSEYGLNTQILQTSNNGHPSIYGEYNTNSDKTLMFYTHYDVQPPEPLELWESDPFHPEKRGNRLYGRGMSDDKGNIAARLAAIRAFLDTENTLPCNIKFFVEGEEEMGSKNLMSLIEKNKTLLTADACIWEGGGRNMSDNPFIYLGLKGVLTINMSVRKLSVDAHSSYAPILPSAIERLIKAINSMKNDEGKIIIEGFKEDIIDLNNEQIKAIL</sequence>
<dbReference type="GO" id="GO:0006508">
    <property type="term" value="P:proteolysis"/>
    <property type="evidence" value="ECO:0007669"/>
    <property type="project" value="UniProtKB-KW"/>
</dbReference>